<dbReference type="GO" id="GO:0016168">
    <property type="term" value="F:chlorophyll binding"/>
    <property type="evidence" value="ECO:0007669"/>
    <property type="project" value="UniProtKB-KW"/>
</dbReference>
<keyword evidence="2 7" id="KW-0150">Chloroplast</keyword>
<dbReference type="Proteomes" id="UP000650467">
    <property type="component" value="Unassembled WGS sequence"/>
</dbReference>
<feature type="binding site" evidence="6">
    <location>
        <position position="185"/>
    </location>
    <ligand>
        <name>chlorophyll b</name>
        <dbReference type="ChEBI" id="CHEBI:61721"/>
        <label>2</label>
    </ligand>
</feature>
<proteinExistence type="inferred from homology"/>
<sequence>MAFVLAKSSAFGVAAKPVSRRSSVAVKASAVPENVKEAREWIDAWKSKSGGAKRDAALPSWMPGADLPGYLNGTLPGDFGFDPLYLGQDPVKLKWYAQAELMNARFAMLAVAGILVPELLSNIGFSWPGAGVAWYDAGKFEYFAPASSLFGVQMLLFAWVEIRRYQDFVKPGSANQDPIFTNNKLPDGNEPGYPGGIFDPFGWSKGDIKSLKLKEIKNGRLAMLAFAGFIGQAYTTGTTPLKNLSTHLADPWSTTVWQNDLARL</sequence>
<feature type="binding site" evidence="6">
    <location>
        <position position="100"/>
    </location>
    <ligand>
        <name>chlorophyll a</name>
        <dbReference type="ChEBI" id="CHEBI:58416"/>
        <label>1</label>
    </ligand>
</feature>
<comment type="caution">
    <text evidence="8">The sequence shown here is derived from an EMBL/GenBank/DDBJ whole genome shotgun (WGS) entry which is preliminary data.</text>
</comment>
<evidence type="ECO:0000256" key="5">
    <source>
        <dbReference type="ARBA" id="ARBA00022991"/>
    </source>
</evidence>
<feature type="binding site" evidence="6">
    <location>
        <position position="214"/>
    </location>
    <ligand>
        <name>chlorophyll a</name>
        <dbReference type="ChEBI" id="CHEBI:58416"/>
        <label>1</label>
    </ligand>
</feature>
<dbReference type="GO" id="GO:0009765">
    <property type="term" value="P:photosynthesis, light harvesting"/>
    <property type="evidence" value="ECO:0007669"/>
    <property type="project" value="InterPro"/>
</dbReference>
<keyword evidence="7" id="KW-0472">Membrane</keyword>
<evidence type="ECO:0000256" key="6">
    <source>
        <dbReference type="PIRSR" id="PIRSR601344-1"/>
    </source>
</evidence>
<comment type="function">
    <text evidence="7">The light-harvesting complex (LHC) functions as a light receptor, it captures and delivers excitation energy to photosystems with which it is closely associated.</text>
</comment>
<dbReference type="PANTHER" id="PTHR21649">
    <property type="entry name" value="CHLOROPHYLL A/B BINDING PROTEIN"/>
    <property type="match status" value="1"/>
</dbReference>
<dbReference type="EMBL" id="JAEHOC010000023">
    <property type="protein sequence ID" value="KAG2431768.1"/>
    <property type="molecule type" value="Genomic_DNA"/>
</dbReference>
<evidence type="ECO:0000313" key="9">
    <source>
        <dbReference type="Proteomes" id="UP000650467"/>
    </source>
</evidence>
<keyword evidence="7" id="KW-0604">Photosystem II</keyword>
<dbReference type="AlphaFoldDB" id="A0A835SRD4"/>
<feature type="binding site" evidence="6">
    <location>
        <position position="232"/>
    </location>
    <ligand>
        <name>chlorophyll a</name>
        <dbReference type="ChEBI" id="CHEBI:58416"/>
        <label>1</label>
    </ligand>
</feature>
<keyword evidence="9" id="KW-1185">Reference proteome</keyword>
<keyword evidence="1 6" id="KW-0148">Chlorophyll</keyword>
<feature type="binding site" description="axial binding residue" evidence="6">
    <location>
        <position position="105"/>
    </location>
    <ligand>
        <name>chlorophyll a</name>
        <dbReference type="ChEBI" id="CHEBI:58416"/>
        <label>2</label>
    </ligand>
    <ligandPart>
        <name>Mg</name>
        <dbReference type="ChEBI" id="CHEBI:25107"/>
    </ligandPart>
</feature>
<keyword evidence="7" id="KW-0793">Thylakoid</keyword>
<keyword evidence="7" id="KW-0603">Photosystem I</keyword>
<evidence type="ECO:0000256" key="7">
    <source>
        <dbReference type="RuleBase" id="RU363080"/>
    </source>
</evidence>
<dbReference type="GO" id="GO:0009522">
    <property type="term" value="C:photosystem I"/>
    <property type="evidence" value="ECO:0007669"/>
    <property type="project" value="UniProtKB-KW"/>
</dbReference>
<name>A0A835SRD4_CHLIN</name>
<dbReference type="GO" id="GO:0009535">
    <property type="term" value="C:chloroplast thylakoid membrane"/>
    <property type="evidence" value="ECO:0007669"/>
    <property type="project" value="UniProtKB-SubCell"/>
</dbReference>
<keyword evidence="7" id="KW-1133">Transmembrane helix</keyword>
<keyword evidence="4 7" id="KW-0934">Plastid</keyword>
<keyword evidence="5 7" id="KW-0157">Chromophore</keyword>
<feature type="transmembrane region" description="Helical" evidence="7">
    <location>
        <begin position="106"/>
        <end position="130"/>
    </location>
</feature>
<feature type="binding site" evidence="6">
    <location>
        <position position="247"/>
    </location>
    <ligand>
        <name>chlorophyll a</name>
        <dbReference type="ChEBI" id="CHEBI:58416"/>
        <label>1</label>
    </ligand>
</feature>
<dbReference type="InterPro" id="IPR001344">
    <property type="entry name" value="Chloro_AB-bd_pln"/>
</dbReference>
<dbReference type="Pfam" id="PF00504">
    <property type="entry name" value="Chloroa_b-bind"/>
    <property type="match status" value="1"/>
</dbReference>
<keyword evidence="3 7" id="KW-0602">Photosynthesis</keyword>
<reference evidence="8" key="1">
    <citation type="journal article" date="2020" name="bioRxiv">
        <title>Comparative genomics of Chlamydomonas.</title>
        <authorList>
            <person name="Craig R.J."/>
            <person name="Hasan A.R."/>
            <person name="Ness R.W."/>
            <person name="Keightley P.D."/>
        </authorList>
    </citation>
    <scope>NUCLEOTIDE SEQUENCE</scope>
    <source>
        <strain evidence="8">SAG 7.73</strain>
    </source>
</reference>
<evidence type="ECO:0000256" key="3">
    <source>
        <dbReference type="ARBA" id="ARBA00022531"/>
    </source>
</evidence>
<organism evidence="8 9">
    <name type="scientific">Chlamydomonas incerta</name>
    <dbReference type="NCBI Taxonomy" id="51695"/>
    <lineage>
        <taxon>Eukaryota</taxon>
        <taxon>Viridiplantae</taxon>
        <taxon>Chlorophyta</taxon>
        <taxon>core chlorophytes</taxon>
        <taxon>Chlorophyceae</taxon>
        <taxon>CS clade</taxon>
        <taxon>Chlamydomonadales</taxon>
        <taxon>Chlamydomonadaceae</taxon>
        <taxon>Chlamydomonas</taxon>
    </lineage>
</organism>
<comment type="similarity">
    <text evidence="7">Belongs to the light-harvesting chlorophyll a/b-binding (LHC) protein family.</text>
</comment>
<dbReference type="OrthoDB" id="423598at2759"/>
<feature type="binding site" evidence="6">
    <location>
        <position position="218"/>
    </location>
    <ligand>
        <name>chlorophyll a</name>
        <dbReference type="ChEBI" id="CHEBI:58416"/>
        <label>1</label>
    </ligand>
</feature>
<feature type="transmembrane region" description="Helical" evidence="7">
    <location>
        <begin position="142"/>
        <end position="160"/>
    </location>
</feature>
<evidence type="ECO:0000256" key="2">
    <source>
        <dbReference type="ARBA" id="ARBA00022528"/>
    </source>
</evidence>
<dbReference type="SUPFAM" id="SSF103511">
    <property type="entry name" value="Chlorophyll a-b binding protein"/>
    <property type="match status" value="1"/>
</dbReference>
<accession>A0A835SRD4</accession>
<dbReference type="GO" id="GO:0009523">
    <property type="term" value="C:photosystem II"/>
    <property type="evidence" value="ECO:0007669"/>
    <property type="project" value="UniProtKB-KW"/>
</dbReference>
<evidence type="ECO:0000256" key="4">
    <source>
        <dbReference type="ARBA" id="ARBA00022640"/>
    </source>
</evidence>
<keyword evidence="7" id="KW-0812">Transmembrane</keyword>
<protein>
    <recommendedName>
        <fullName evidence="7">Chlorophyll a-b binding protein, chloroplastic</fullName>
    </recommendedName>
</protein>
<feature type="binding site" description="axial binding residue" evidence="6">
    <location>
        <position position="220"/>
    </location>
    <ligand>
        <name>chlorophyll a</name>
        <dbReference type="ChEBI" id="CHEBI:58416"/>
        <label>4</label>
    </ligand>
    <ligandPart>
        <name>Mg</name>
        <dbReference type="ChEBI" id="CHEBI:25107"/>
    </ligandPart>
</feature>
<feature type="binding site" evidence="6">
    <location>
        <position position="215"/>
    </location>
    <ligand>
        <name>chlorophyll a</name>
        <dbReference type="ChEBI" id="CHEBI:58416"/>
        <label>1</label>
    </ligand>
</feature>
<dbReference type="Gene3D" id="1.10.3460.10">
    <property type="entry name" value="Chlorophyll a/b binding protein domain"/>
    <property type="match status" value="1"/>
</dbReference>
<gene>
    <name evidence="8" type="ORF">HXX76_009264</name>
</gene>
<comment type="subcellular location">
    <subcellularLocation>
        <location evidence="7">Plastid</location>
        <location evidence="7">Chloroplast thylakoid membrane</location>
    </subcellularLocation>
</comment>
<evidence type="ECO:0000256" key="1">
    <source>
        <dbReference type="ARBA" id="ARBA00022494"/>
    </source>
</evidence>
<dbReference type="InterPro" id="IPR022796">
    <property type="entry name" value="Chloroa_b-bind"/>
</dbReference>
<evidence type="ECO:0000313" key="8">
    <source>
        <dbReference type="EMBL" id="KAG2431768.1"/>
    </source>
</evidence>
<dbReference type="SMR" id="A0A835SRD4"/>